<evidence type="ECO:0000313" key="6">
    <source>
        <dbReference type="Proteomes" id="UP000188879"/>
    </source>
</evidence>
<dbReference type="Gene3D" id="3.40.190.10">
    <property type="entry name" value="Periplasmic binding protein-like II"/>
    <property type="match status" value="1"/>
</dbReference>
<dbReference type="RefSeq" id="WP_076956680.1">
    <property type="nucleotide sequence ID" value="NZ_MLCO01000054.1"/>
</dbReference>
<dbReference type="OrthoDB" id="7233744at2"/>
<protein>
    <submittedName>
        <fullName evidence="5">ABC transporter substrate-binding protein</fullName>
    </submittedName>
</protein>
<feature type="domain" description="Solute-binding protein family 5" evidence="4">
    <location>
        <begin position="80"/>
        <end position="426"/>
    </location>
</feature>
<dbReference type="InterPro" id="IPR000914">
    <property type="entry name" value="SBP_5_dom"/>
</dbReference>
<dbReference type="Proteomes" id="UP000188879">
    <property type="component" value="Unassembled WGS sequence"/>
</dbReference>
<dbReference type="InterPro" id="IPR039424">
    <property type="entry name" value="SBP_5"/>
</dbReference>
<dbReference type="PANTHER" id="PTHR30290">
    <property type="entry name" value="PERIPLASMIC BINDING COMPONENT OF ABC TRANSPORTER"/>
    <property type="match status" value="1"/>
</dbReference>
<dbReference type="InterPro" id="IPR030678">
    <property type="entry name" value="Peptide/Ni-bd"/>
</dbReference>
<evidence type="ECO:0000256" key="2">
    <source>
        <dbReference type="ARBA" id="ARBA00005695"/>
    </source>
</evidence>
<dbReference type="Pfam" id="PF00496">
    <property type="entry name" value="SBP_bac_5"/>
    <property type="match status" value="1"/>
</dbReference>
<evidence type="ECO:0000313" key="5">
    <source>
        <dbReference type="EMBL" id="ONG56092.1"/>
    </source>
</evidence>
<comment type="subcellular location">
    <subcellularLocation>
        <location evidence="1">Periplasm</location>
    </subcellularLocation>
</comment>
<name>A0A1V2H683_9PROT</name>
<dbReference type="Gene3D" id="3.10.105.10">
    <property type="entry name" value="Dipeptide-binding Protein, Domain 3"/>
    <property type="match status" value="1"/>
</dbReference>
<accession>A0A1V2H683</accession>
<sequence length="537" mass="58988">MQRRDLFRSTLALGAAAASPLAAPGIARAQGRQGNARTLIFVPQADAAILDPTITTGLVNRNHGFLIYDTLYGIDAEGVVRPQMVEGHTIEEDGKLVTMRLREGLRFHDGEPVRGRDVVASLRRWAHRDAFGTSLMAVVDELSAPDDRTVRWRLKAPFPLLPTALGKVGAIVAFIMPERLAAADNPVPPVKELVGSGPFRFRADQHVSGSRLVYERFDGYVPRPEGVASLLAGPKVAHFDRIEWQVMPDASTAAAALQQGEIDWWEQPIYDLLPMIKRNLRVNVEVLDPYGAIAVLRFNSTIPPFDNPAMRRAILGAVKQSDFMTAVAGDDRTLWKDKVGFFAPGGVMANDEGMAALDGSRSIEQSRQALQAAGYKGERVLLMAPSDFPSIKALSEVTADLFKRLGINLDYQVMDWGSMLTRMANKGGIDRGGYNLFCTYSPGVTHLNPAAHNFLRGSGERATFGWPTSPQLEALRDAWFAAPDAEAQRAIGIQAQRQAFIDVPYVPLGLFYQPTVYKKELSGVLKGLPLFWNLRRA</sequence>
<evidence type="ECO:0000259" key="4">
    <source>
        <dbReference type="Pfam" id="PF00496"/>
    </source>
</evidence>
<dbReference type="PIRSF" id="PIRSF002741">
    <property type="entry name" value="MppA"/>
    <property type="match status" value="1"/>
</dbReference>
<keyword evidence="6" id="KW-1185">Reference proteome</keyword>
<organism evidence="5 6">
    <name type="scientific">Teichococcus deserti</name>
    <dbReference type="NCBI Taxonomy" id="1817963"/>
    <lineage>
        <taxon>Bacteria</taxon>
        <taxon>Pseudomonadati</taxon>
        <taxon>Pseudomonadota</taxon>
        <taxon>Alphaproteobacteria</taxon>
        <taxon>Acetobacterales</taxon>
        <taxon>Roseomonadaceae</taxon>
        <taxon>Roseomonas</taxon>
    </lineage>
</organism>
<gene>
    <name evidence="5" type="ORF">BKE38_07135</name>
</gene>
<evidence type="ECO:0000256" key="1">
    <source>
        <dbReference type="ARBA" id="ARBA00004418"/>
    </source>
</evidence>
<dbReference type="GO" id="GO:1904680">
    <property type="term" value="F:peptide transmembrane transporter activity"/>
    <property type="evidence" value="ECO:0007669"/>
    <property type="project" value="TreeGrafter"/>
</dbReference>
<keyword evidence="3" id="KW-0732">Signal</keyword>
<dbReference type="PROSITE" id="PS51318">
    <property type="entry name" value="TAT"/>
    <property type="match status" value="1"/>
</dbReference>
<dbReference type="PANTHER" id="PTHR30290:SF38">
    <property type="entry name" value="D,D-DIPEPTIDE-BINDING PERIPLASMIC PROTEIN DDPA-RELATED"/>
    <property type="match status" value="1"/>
</dbReference>
<dbReference type="SUPFAM" id="SSF53850">
    <property type="entry name" value="Periplasmic binding protein-like II"/>
    <property type="match status" value="1"/>
</dbReference>
<comment type="similarity">
    <text evidence="2">Belongs to the bacterial solute-binding protein 5 family.</text>
</comment>
<proteinExistence type="inferred from homology"/>
<dbReference type="InterPro" id="IPR006311">
    <property type="entry name" value="TAT_signal"/>
</dbReference>
<reference evidence="5 6" key="1">
    <citation type="submission" date="2016-10" db="EMBL/GenBank/DDBJ databases">
        <title>Draft Genome sequence of Roseomonas sp. strain M3.</title>
        <authorList>
            <person name="Subhash Y."/>
            <person name="Lee S."/>
        </authorList>
    </citation>
    <scope>NUCLEOTIDE SEQUENCE [LARGE SCALE GENOMIC DNA]</scope>
    <source>
        <strain evidence="5 6">M3</strain>
    </source>
</reference>
<dbReference type="AlphaFoldDB" id="A0A1V2H683"/>
<dbReference type="GO" id="GO:0043190">
    <property type="term" value="C:ATP-binding cassette (ABC) transporter complex"/>
    <property type="evidence" value="ECO:0007669"/>
    <property type="project" value="InterPro"/>
</dbReference>
<evidence type="ECO:0000256" key="3">
    <source>
        <dbReference type="ARBA" id="ARBA00022729"/>
    </source>
</evidence>
<dbReference type="GO" id="GO:0015833">
    <property type="term" value="P:peptide transport"/>
    <property type="evidence" value="ECO:0007669"/>
    <property type="project" value="TreeGrafter"/>
</dbReference>
<dbReference type="CDD" id="cd08502">
    <property type="entry name" value="PBP2_NikA_DppA_OppA_like_16"/>
    <property type="match status" value="1"/>
</dbReference>
<dbReference type="EMBL" id="MLCO01000054">
    <property type="protein sequence ID" value="ONG56092.1"/>
    <property type="molecule type" value="Genomic_DNA"/>
</dbReference>
<comment type="caution">
    <text evidence="5">The sequence shown here is derived from an EMBL/GenBank/DDBJ whole genome shotgun (WGS) entry which is preliminary data.</text>
</comment>
<dbReference type="GO" id="GO:0030288">
    <property type="term" value="C:outer membrane-bounded periplasmic space"/>
    <property type="evidence" value="ECO:0007669"/>
    <property type="project" value="UniProtKB-ARBA"/>
</dbReference>